<protein>
    <submittedName>
        <fullName evidence="4">Protein TAPETUM DETERMINANT 1-like</fullName>
    </submittedName>
</protein>
<gene>
    <name evidence="4" type="primary">LOC120270692</name>
</gene>
<keyword evidence="1 2" id="KW-0732">Signal</keyword>
<dbReference type="AlphaFoldDB" id="A0AB40C1S3"/>
<organism evidence="3 4">
    <name type="scientific">Dioscorea cayennensis subsp. rotundata</name>
    <name type="common">White Guinea yam</name>
    <name type="synonym">Dioscorea rotundata</name>
    <dbReference type="NCBI Taxonomy" id="55577"/>
    <lineage>
        <taxon>Eukaryota</taxon>
        <taxon>Viridiplantae</taxon>
        <taxon>Streptophyta</taxon>
        <taxon>Embryophyta</taxon>
        <taxon>Tracheophyta</taxon>
        <taxon>Spermatophyta</taxon>
        <taxon>Magnoliopsida</taxon>
        <taxon>Liliopsida</taxon>
        <taxon>Dioscoreales</taxon>
        <taxon>Dioscoreaceae</taxon>
        <taxon>Dioscorea</taxon>
    </lineage>
</organism>
<dbReference type="GeneID" id="120270692"/>
<accession>A0AB40C1S3</accession>
<dbReference type="PANTHER" id="PTHR33184:SF72">
    <property type="entry name" value="BETA-1,3-N-ACETYLGLUCOSAMINYLTRANSFERASE FAMILY PROTEIN"/>
    <property type="match status" value="1"/>
</dbReference>
<name>A0AB40C1S3_DIOCR</name>
<sequence length="133" mass="14204">MVMANKVFFLIAFALLLCFSQRGNTQGATCSLSDIGINQTRTGEVVNGADEYAVVISNNCACSQSSILLKCAGFNTVEDVDPMLFKPVENDQCSVNNGRPILQGSNITFKYAWASPQVFLPASSVITCAGVKP</sequence>
<dbReference type="Proteomes" id="UP001515500">
    <property type="component" value="Chromosome 10"/>
</dbReference>
<evidence type="ECO:0000256" key="2">
    <source>
        <dbReference type="SAM" id="SignalP"/>
    </source>
</evidence>
<dbReference type="PANTHER" id="PTHR33184">
    <property type="entry name" value="PROTEIN TAPETUM DETERMINANT 1-LIKE-RELATED"/>
    <property type="match status" value="1"/>
</dbReference>
<proteinExistence type="predicted"/>
<evidence type="ECO:0000313" key="4">
    <source>
        <dbReference type="RefSeq" id="XP_039133699.1"/>
    </source>
</evidence>
<reference evidence="4" key="1">
    <citation type="submission" date="2025-08" db="UniProtKB">
        <authorList>
            <consortium name="RefSeq"/>
        </authorList>
    </citation>
    <scope>IDENTIFICATION</scope>
</reference>
<dbReference type="GO" id="GO:0001709">
    <property type="term" value="P:cell fate determination"/>
    <property type="evidence" value="ECO:0007669"/>
    <property type="project" value="TreeGrafter"/>
</dbReference>
<feature type="chain" id="PRO_5044325374" evidence="2">
    <location>
        <begin position="26"/>
        <end position="133"/>
    </location>
</feature>
<evidence type="ECO:0000256" key="1">
    <source>
        <dbReference type="ARBA" id="ARBA00022729"/>
    </source>
</evidence>
<keyword evidence="3" id="KW-1185">Reference proteome</keyword>
<dbReference type="RefSeq" id="XP_039133699.1">
    <property type="nucleotide sequence ID" value="XM_039277765.1"/>
</dbReference>
<dbReference type="InterPro" id="IPR040361">
    <property type="entry name" value="TPD1"/>
</dbReference>
<dbReference type="Pfam" id="PF24068">
    <property type="entry name" value="TPD1_C"/>
    <property type="match status" value="1"/>
</dbReference>
<feature type="signal peptide" evidence="2">
    <location>
        <begin position="1"/>
        <end position="25"/>
    </location>
</feature>
<evidence type="ECO:0000313" key="3">
    <source>
        <dbReference type="Proteomes" id="UP001515500"/>
    </source>
</evidence>